<proteinExistence type="predicted"/>
<organism evidence="1">
    <name type="scientific">Anguilla anguilla</name>
    <name type="common">European freshwater eel</name>
    <name type="synonym">Muraena anguilla</name>
    <dbReference type="NCBI Taxonomy" id="7936"/>
    <lineage>
        <taxon>Eukaryota</taxon>
        <taxon>Metazoa</taxon>
        <taxon>Chordata</taxon>
        <taxon>Craniata</taxon>
        <taxon>Vertebrata</taxon>
        <taxon>Euteleostomi</taxon>
        <taxon>Actinopterygii</taxon>
        <taxon>Neopterygii</taxon>
        <taxon>Teleostei</taxon>
        <taxon>Anguilliformes</taxon>
        <taxon>Anguillidae</taxon>
        <taxon>Anguilla</taxon>
    </lineage>
</organism>
<evidence type="ECO:0000313" key="1">
    <source>
        <dbReference type="EMBL" id="JAH61414.1"/>
    </source>
</evidence>
<dbReference type="EMBL" id="GBXM01047163">
    <property type="protein sequence ID" value="JAH61414.1"/>
    <property type="molecule type" value="Transcribed_RNA"/>
</dbReference>
<reference evidence="1" key="1">
    <citation type="submission" date="2014-11" db="EMBL/GenBank/DDBJ databases">
        <authorList>
            <person name="Amaro Gonzalez C."/>
        </authorList>
    </citation>
    <scope>NUCLEOTIDE SEQUENCE</scope>
</reference>
<dbReference type="AlphaFoldDB" id="A0A0E9U681"/>
<reference evidence="1" key="2">
    <citation type="journal article" date="2015" name="Fish Shellfish Immunol.">
        <title>Early steps in the European eel (Anguilla anguilla)-Vibrio vulnificus interaction in the gills: Role of the RtxA13 toxin.</title>
        <authorList>
            <person name="Callol A."/>
            <person name="Pajuelo D."/>
            <person name="Ebbesson L."/>
            <person name="Teles M."/>
            <person name="MacKenzie S."/>
            <person name="Amaro C."/>
        </authorList>
    </citation>
    <scope>NUCLEOTIDE SEQUENCE</scope>
</reference>
<name>A0A0E9U681_ANGAN</name>
<sequence length="91" mass="10518">MGSNYSNYLLFSRDKNTFFKCVNKPTKTKNLAVYMKFCLMIKSKSNRCASFCIHHKCFLRLPRRSQLGISPQLRSFLPFGRADLFGLISLA</sequence>
<protein>
    <submittedName>
        <fullName evidence="1">Uncharacterized protein</fullName>
    </submittedName>
</protein>
<accession>A0A0E9U681</accession>